<evidence type="ECO:0000256" key="4">
    <source>
        <dbReference type="ARBA" id="ARBA00023002"/>
    </source>
</evidence>
<dbReference type="SMART" id="SM00558">
    <property type="entry name" value="JmjC"/>
    <property type="match status" value="1"/>
</dbReference>
<protein>
    <submittedName>
        <fullName evidence="7">JmjC domain-containing protein</fullName>
    </submittedName>
</protein>
<dbReference type="InterPro" id="IPR003347">
    <property type="entry name" value="JmjC_dom"/>
</dbReference>
<keyword evidence="2" id="KW-0479">Metal-binding</keyword>
<dbReference type="PANTHER" id="PTHR13096">
    <property type="entry name" value="MINA53 MYC INDUCED NUCLEAR ANTIGEN"/>
    <property type="match status" value="1"/>
</dbReference>
<dbReference type="PROSITE" id="PS51184">
    <property type="entry name" value="JMJC"/>
    <property type="match status" value="1"/>
</dbReference>
<dbReference type="Gene3D" id="3.40.366.30">
    <property type="entry name" value="50S ribosomal protein L16 arginine hydroxylase, Chain A, Domain 2"/>
    <property type="match status" value="1"/>
</dbReference>
<feature type="domain" description="JmjC" evidence="6">
    <location>
        <begin position="111"/>
        <end position="238"/>
    </location>
</feature>
<proteinExistence type="predicted"/>
<organism evidence="7 8">
    <name type="scientific">Hydrogenophaga luteola</name>
    <dbReference type="NCBI Taxonomy" id="1591122"/>
    <lineage>
        <taxon>Bacteria</taxon>
        <taxon>Pseudomonadati</taxon>
        <taxon>Pseudomonadota</taxon>
        <taxon>Betaproteobacteria</taxon>
        <taxon>Burkholderiales</taxon>
        <taxon>Comamonadaceae</taxon>
        <taxon>Hydrogenophaga</taxon>
    </lineage>
</organism>
<gene>
    <name evidence="7" type="ORF">ACFOPI_07615</name>
</gene>
<name>A0ABV7W3D2_9BURK</name>
<reference evidence="8" key="1">
    <citation type="journal article" date="2019" name="Int. J. Syst. Evol. Microbiol.">
        <title>The Global Catalogue of Microorganisms (GCM) 10K type strain sequencing project: providing services to taxonomists for standard genome sequencing and annotation.</title>
        <authorList>
            <consortium name="The Broad Institute Genomics Platform"/>
            <consortium name="The Broad Institute Genome Sequencing Center for Infectious Disease"/>
            <person name="Wu L."/>
            <person name="Ma J."/>
        </authorList>
    </citation>
    <scope>NUCLEOTIDE SEQUENCE [LARGE SCALE GENOMIC DNA]</scope>
    <source>
        <strain evidence="8">KCTC 42501</strain>
    </source>
</reference>
<evidence type="ECO:0000256" key="1">
    <source>
        <dbReference type="ARBA" id="ARBA00001954"/>
    </source>
</evidence>
<sequence length="388" mass="43346">MTPHTDSIAGAPSVDLPAQMLGGLTPARFMQRYWQKKPLLIRNAFPGFQPLLTRPQLFALAAQESVESRLIVHKPAGWQLRHGPFARTAFPPLKQKRWTLLVQGVDLHLDAAHELLGRFRFVPDARLDDLMISWASDGGGVGPHFDSYDVFLLQASGQRLWRIGRQKDLSLEPGVPLKILSNFEPEQEHLLNPGDMLYLPPRWAHDGIAVGDDCMTYSAGFRVPQRGGLAGELLQRMADEFEDTTLYRDPGQAATDHPAAMPPSLEAFAADALQRMLAERASLACALGEVMTEPKPRVWFEEPMGPWRPGTALRLDRRTRMMYDARHLFINGESFRAGGADARLMRILADERRLDAAKVRRASADAQALLEDWFDAGWLHAESTAGDE</sequence>
<keyword evidence="4" id="KW-0560">Oxidoreductase</keyword>
<evidence type="ECO:0000256" key="3">
    <source>
        <dbReference type="ARBA" id="ARBA00022964"/>
    </source>
</evidence>
<evidence type="ECO:0000256" key="5">
    <source>
        <dbReference type="ARBA" id="ARBA00023004"/>
    </source>
</evidence>
<dbReference type="SUPFAM" id="SSF51197">
    <property type="entry name" value="Clavaminate synthase-like"/>
    <property type="match status" value="1"/>
</dbReference>
<evidence type="ECO:0000313" key="7">
    <source>
        <dbReference type="EMBL" id="MFC3683457.1"/>
    </source>
</evidence>
<accession>A0ABV7W3D2</accession>
<dbReference type="InterPro" id="IPR046799">
    <property type="entry name" value="ROXA-like_wH"/>
</dbReference>
<evidence type="ECO:0000256" key="2">
    <source>
        <dbReference type="ARBA" id="ARBA00022723"/>
    </source>
</evidence>
<evidence type="ECO:0000313" key="8">
    <source>
        <dbReference type="Proteomes" id="UP001595729"/>
    </source>
</evidence>
<dbReference type="Gene3D" id="2.60.120.650">
    <property type="entry name" value="Cupin"/>
    <property type="match status" value="1"/>
</dbReference>
<keyword evidence="8" id="KW-1185">Reference proteome</keyword>
<dbReference type="RefSeq" id="WP_382172625.1">
    <property type="nucleotide sequence ID" value="NZ_JBHRXX010000002.1"/>
</dbReference>
<dbReference type="Pfam" id="PF20514">
    <property type="entry name" value="WHD_ROXA"/>
    <property type="match status" value="1"/>
</dbReference>
<dbReference type="PANTHER" id="PTHR13096:SF8">
    <property type="entry name" value="RIBOSOMAL OXYGENASE 1"/>
    <property type="match status" value="1"/>
</dbReference>
<comment type="cofactor">
    <cofactor evidence="1">
        <name>Fe(2+)</name>
        <dbReference type="ChEBI" id="CHEBI:29033"/>
    </cofactor>
</comment>
<evidence type="ECO:0000259" key="6">
    <source>
        <dbReference type="PROSITE" id="PS51184"/>
    </source>
</evidence>
<keyword evidence="5" id="KW-0408">Iron</keyword>
<dbReference type="Proteomes" id="UP001595729">
    <property type="component" value="Unassembled WGS sequence"/>
</dbReference>
<comment type="caution">
    <text evidence="7">The sequence shown here is derived from an EMBL/GenBank/DDBJ whole genome shotgun (WGS) entry which is preliminary data.</text>
</comment>
<dbReference type="InterPro" id="IPR039994">
    <property type="entry name" value="NO66-like"/>
</dbReference>
<keyword evidence="3" id="KW-0223">Dioxygenase</keyword>
<dbReference type="Pfam" id="PF08007">
    <property type="entry name" value="JmjC_2"/>
    <property type="match status" value="1"/>
</dbReference>
<dbReference type="EMBL" id="JBHRXX010000002">
    <property type="protein sequence ID" value="MFC3683457.1"/>
    <property type="molecule type" value="Genomic_DNA"/>
</dbReference>